<evidence type="ECO:0000256" key="5">
    <source>
        <dbReference type="ARBA" id="ARBA00023157"/>
    </source>
</evidence>
<keyword evidence="3" id="KW-0646">Protease inhibitor</keyword>
<evidence type="ECO:0000256" key="2">
    <source>
        <dbReference type="ARBA" id="ARBA00022525"/>
    </source>
</evidence>
<evidence type="ECO:0000256" key="4">
    <source>
        <dbReference type="ARBA" id="ARBA00022900"/>
    </source>
</evidence>
<keyword evidence="5" id="KW-1015">Disulfide bond</keyword>
<comment type="function">
    <text evidence="7">Serine protease inhibitor which exhibits anti-trypsin activity. In the pancreas, protects against trypsin-catalyzed premature activation of zymogens.</text>
</comment>
<dbReference type="SMART" id="SM00280">
    <property type="entry name" value="KAZAL"/>
    <property type="match status" value="1"/>
</dbReference>
<feature type="domain" description="Kazal-like" evidence="9">
    <location>
        <begin position="31"/>
        <end position="79"/>
    </location>
</feature>
<keyword evidence="8" id="KW-0732">Signal</keyword>
<evidence type="ECO:0000313" key="11">
    <source>
        <dbReference type="Proteomes" id="UP000092124"/>
    </source>
</evidence>
<name>A0A1A6GBT6_NEOLE</name>
<dbReference type="PRINTS" id="PR00290">
    <property type="entry name" value="KAZALINHBTR"/>
</dbReference>
<dbReference type="InterPro" id="IPR002350">
    <property type="entry name" value="Kazal_dom"/>
</dbReference>
<evidence type="ECO:0000256" key="1">
    <source>
        <dbReference type="ARBA" id="ARBA00004613"/>
    </source>
</evidence>
<dbReference type="GO" id="GO:0004867">
    <property type="term" value="F:serine-type endopeptidase inhibitor activity"/>
    <property type="evidence" value="ECO:0007669"/>
    <property type="project" value="UniProtKB-KW"/>
</dbReference>
<dbReference type="PROSITE" id="PS00282">
    <property type="entry name" value="KAZAL_1"/>
    <property type="match status" value="1"/>
</dbReference>
<keyword evidence="2" id="KW-0964">Secreted</keyword>
<dbReference type="AlphaFoldDB" id="A0A1A6GBT6"/>
<evidence type="ECO:0000256" key="7">
    <source>
        <dbReference type="ARBA" id="ARBA00046050"/>
    </source>
</evidence>
<dbReference type="InterPro" id="IPR001239">
    <property type="entry name" value="Prot_inh_Kazal-m"/>
</dbReference>
<dbReference type="InterPro" id="IPR036058">
    <property type="entry name" value="Kazal_dom_sf"/>
</dbReference>
<reference evidence="10 11" key="1">
    <citation type="submission" date="2016-06" db="EMBL/GenBank/DDBJ databases">
        <title>The Draft Genome Sequence and Annotation of the Desert Woodrat Neotoma lepida.</title>
        <authorList>
            <person name="Campbell M."/>
            <person name="Oakeson K.F."/>
            <person name="Yandell M."/>
            <person name="Halpert J.R."/>
            <person name="Dearing D."/>
        </authorList>
    </citation>
    <scope>NUCLEOTIDE SEQUENCE [LARGE SCALE GENOMIC DNA]</scope>
    <source>
        <strain evidence="10">417</strain>
        <tissue evidence="10">Liver</tissue>
    </source>
</reference>
<protein>
    <recommendedName>
        <fullName evidence="9">Kazal-like domain-containing protein</fullName>
    </recommendedName>
</protein>
<comment type="caution">
    <text evidence="10">The sequence shown here is derived from an EMBL/GenBank/DDBJ whole genome shotgun (WGS) entry which is preliminary data.</text>
</comment>
<accession>A0A1A6GBT6</accession>
<sequence length="88" mass="9565">MLRSATMKVAIIFLSALALISLAGNTTANLASKKVNCDDALVGCPKIYDPVCGMDGITYSNECQLCFENRVKHSENMSKMLNTLSFDL</sequence>
<dbReference type="GO" id="GO:0005576">
    <property type="term" value="C:extracellular region"/>
    <property type="evidence" value="ECO:0007669"/>
    <property type="project" value="UniProtKB-SubCell"/>
</dbReference>
<comment type="function">
    <text evidence="6">In the male reproductive tract, binds to sperm heads where it modulates sperm capacitance by inhibiting calcium uptake and nitrogen oxide (NO) production.</text>
</comment>
<evidence type="ECO:0000259" key="9">
    <source>
        <dbReference type="PROSITE" id="PS51465"/>
    </source>
</evidence>
<keyword evidence="11" id="KW-1185">Reference proteome</keyword>
<gene>
    <name evidence="10" type="ORF">A6R68_07768</name>
</gene>
<comment type="subcellular location">
    <subcellularLocation>
        <location evidence="1">Secreted</location>
    </subcellularLocation>
</comment>
<dbReference type="SUPFAM" id="SSF100895">
    <property type="entry name" value="Kazal-type serine protease inhibitors"/>
    <property type="match status" value="1"/>
</dbReference>
<dbReference type="STRING" id="56216.A0A1A6GBT6"/>
<organism evidence="10 11">
    <name type="scientific">Neotoma lepida</name>
    <name type="common">Desert woodrat</name>
    <dbReference type="NCBI Taxonomy" id="56216"/>
    <lineage>
        <taxon>Eukaryota</taxon>
        <taxon>Metazoa</taxon>
        <taxon>Chordata</taxon>
        <taxon>Craniata</taxon>
        <taxon>Vertebrata</taxon>
        <taxon>Euteleostomi</taxon>
        <taxon>Mammalia</taxon>
        <taxon>Eutheria</taxon>
        <taxon>Euarchontoglires</taxon>
        <taxon>Glires</taxon>
        <taxon>Rodentia</taxon>
        <taxon>Myomorpha</taxon>
        <taxon>Muroidea</taxon>
        <taxon>Cricetidae</taxon>
        <taxon>Neotominae</taxon>
        <taxon>Neotoma</taxon>
    </lineage>
</organism>
<dbReference type="PANTHER" id="PTHR21312">
    <property type="entry name" value="SERINE PROTEASE INHIBITOR"/>
    <property type="match status" value="1"/>
</dbReference>
<dbReference type="PANTHER" id="PTHR21312:SF27">
    <property type="entry name" value="SERINE PROTEASE INHIBITOR KAZAL-TYPE 1"/>
    <property type="match status" value="1"/>
</dbReference>
<dbReference type="PROSITE" id="PS51465">
    <property type="entry name" value="KAZAL_2"/>
    <property type="match status" value="1"/>
</dbReference>
<evidence type="ECO:0000256" key="8">
    <source>
        <dbReference type="SAM" id="SignalP"/>
    </source>
</evidence>
<keyword evidence="4" id="KW-0722">Serine protease inhibitor</keyword>
<dbReference type="EMBL" id="LZPO01098755">
    <property type="protein sequence ID" value="OBS63693.1"/>
    <property type="molecule type" value="Genomic_DNA"/>
</dbReference>
<evidence type="ECO:0000256" key="6">
    <source>
        <dbReference type="ARBA" id="ARBA00037363"/>
    </source>
</evidence>
<dbReference type="Proteomes" id="UP000092124">
    <property type="component" value="Unassembled WGS sequence"/>
</dbReference>
<feature type="signal peptide" evidence="8">
    <location>
        <begin position="1"/>
        <end position="28"/>
    </location>
</feature>
<evidence type="ECO:0000313" key="10">
    <source>
        <dbReference type="EMBL" id="OBS63693.1"/>
    </source>
</evidence>
<dbReference type="OrthoDB" id="126772at2759"/>
<feature type="chain" id="PRO_5008345471" description="Kazal-like domain-containing protein" evidence="8">
    <location>
        <begin position="29"/>
        <end position="88"/>
    </location>
</feature>
<dbReference type="Gene3D" id="3.30.60.30">
    <property type="match status" value="1"/>
</dbReference>
<dbReference type="Pfam" id="PF00050">
    <property type="entry name" value="Kazal_1"/>
    <property type="match status" value="1"/>
</dbReference>
<evidence type="ECO:0000256" key="3">
    <source>
        <dbReference type="ARBA" id="ARBA00022690"/>
    </source>
</evidence>
<proteinExistence type="predicted"/>